<evidence type="ECO:0000259" key="2">
    <source>
        <dbReference type="Pfam" id="PF12776"/>
    </source>
</evidence>
<comment type="caution">
    <text evidence="3">The sequence shown here is derived from an EMBL/GenBank/DDBJ whole genome shotgun (WGS) entry which is preliminary data.</text>
</comment>
<evidence type="ECO:0000256" key="1">
    <source>
        <dbReference type="SAM" id="MobiDB-lite"/>
    </source>
</evidence>
<organism evidence="3">
    <name type="scientific">Sesamum radiatum</name>
    <name type="common">Black benniseed</name>
    <dbReference type="NCBI Taxonomy" id="300843"/>
    <lineage>
        <taxon>Eukaryota</taxon>
        <taxon>Viridiplantae</taxon>
        <taxon>Streptophyta</taxon>
        <taxon>Embryophyta</taxon>
        <taxon>Tracheophyta</taxon>
        <taxon>Spermatophyta</taxon>
        <taxon>Magnoliopsida</taxon>
        <taxon>eudicotyledons</taxon>
        <taxon>Gunneridae</taxon>
        <taxon>Pentapetalae</taxon>
        <taxon>asterids</taxon>
        <taxon>lamiids</taxon>
        <taxon>Lamiales</taxon>
        <taxon>Pedaliaceae</taxon>
        <taxon>Sesamum</taxon>
    </lineage>
</organism>
<protein>
    <recommendedName>
        <fullName evidence="2">Myb/SANT-like domain-containing protein</fullName>
    </recommendedName>
</protein>
<name>A0AAW2RGP8_SESRA</name>
<dbReference type="AlphaFoldDB" id="A0AAW2RGP8"/>
<evidence type="ECO:0000313" key="3">
    <source>
        <dbReference type="EMBL" id="KAL0379337.1"/>
    </source>
</evidence>
<dbReference type="InterPro" id="IPR024752">
    <property type="entry name" value="Myb/SANT-like_dom"/>
</dbReference>
<dbReference type="PANTHER" id="PTHR46250">
    <property type="entry name" value="MYB/SANT-LIKE DNA-BINDING DOMAIN PROTEIN-RELATED"/>
    <property type="match status" value="1"/>
</dbReference>
<dbReference type="PANTHER" id="PTHR46250:SF15">
    <property type="entry name" value="OS01G0523800 PROTEIN"/>
    <property type="match status" value="1"/>
</dbReference>
<reference evidence="3" key="1">
    <citation type="submission" date="2020-06" db="EMBL/GenBank/DDBJ databases">
        <authorList>
            <person name="Li T."/>
            <person name="Hu X."/>
            <person name="Zhang T."/>
            <person name="Song X."/>
            <person name="Zhang H."/>
            <person name="Dai N."/>
            <person name="Sheng W."/>
            <person name="Hou X."/>
            <person name="Wei L."/>
        </authorList>
    </citation>
    <scope>NUCLEOTIDE SEQUENCE</scope>
    <source>
        <strain evidence="3">G02</strain>
        <tissue evidence="3">Leaf</tissue>
    </source>
</reference>
<feature type="domain" description="Myb/SANT-like" evidence="2">
    <location>
        <begin position="24"/>
        <end position="120"/>
    </location>
</feature>
<sequence>MDEGGSNDVQRRGGKRDGKGTRRSWSTAEEEALIQSLKEIVQAGWKCDNGFRMGYLGVLEQMIRKKCPSSGLKAVPHISSKIHVWKKTYGTLLTMLTRSGFGWNATNNTLDAKDDAFENYAKSDPFARSLRYKSFPFYDEWCEVFGKDRAIGENAEDIVSASCNITSEPIPHTPEYYVPSPNPSLFGDDIEFMNSFSNTVGHNSDVADNERSSSKKRKVRSKTIDEKFEEKFDTFVSVTDNRLGDLANRIGTEADESNARKQIWSIVEAVTEYLLSKSVGFKEAC</sequence>
<feature type="compositionally biased region" description="Basic and acidic residues" evidence="1">
    <location>
        <begin position="9"/>
        <end position="20"/>
    </location>
</feature>
<accession>A0AAW2RGP8</accession>
<gene>
    <name evidence="3" type="ORF">Sradi_3239200</name>
</gene>
<dbReference type="EMBL" id="JACGWJ010000013">
    <property type="protein sequence ID" value="KAL0379337.1"/>
    <property type="molecule type" value="Genomic_DNA"/>
</dbReference>
<dbReference type="Pfam" id="PF12776">
    <property type="entry name" value="Myb_DNA-bind_3"/>
    <property type="match status" value="1"/>
</dbReference>
<proteinExistence type="predicted"/>
<feature type="region of interest" description="Disordered" evidence="1">
    <location>
        <begin position="1"/>
        <end position="27"/>
    </location>
</feature>
<reference evidence="3" key="2">
    <citation type="journal article" date="2024" name="Plant">
        <title>Genomic evolution and insights into agronomic trait innovations of Sesamum species.</title>
        <authorList>
            <person name="Miao H."/>
            <person name="Wang L."/>
            <person name="Qu L."/>
            <person name="Liu H."/>
            <person name="Sun Y."/>
            <person name="Le M."/>
            <person name="Wang Q."/>
            <person name="Wei S."/>
            <person name="Zheng Y."/>
            <person name="Lin W."/>
            <person name="Duan Y."/>
            <person name="Cao H."/>
            <person name="Xiong S."/>
            <person name="Wang X."/>
            <person name="Wei L."/>
            <person name="Li C."/>
            <person name="Ma Q."/>
            <person name="Ju M."/>
            <person name="Zhao R."/>
            <person name="Li G."/>
            <person name="Mu C."/>
            <person name="Tian Q."/>
            <person name="Mei H."/>
            <person name="Zhang T."/>
            <person name="Gao T."/>
            <person name="Zhang H."/>
        </authorList>
    </citation>
    <scope>NUCLEOTIDE SEQUENCE</scope>
    <source>
        <strain evidence="3">G02</strain>
    </source>
</reference>